<dbReference type="AlphaFoldDB" id="A0A069RFE5"/>
<feature type="transmembrane region" description="Helical" evidence="1">
    <location>
        <begin position="35"/>
        <end position="56"/>
    </location>
</feature>
<evidence type="ECO:0000256" key="1">
    <source>
        <dbReference type="SAM" id="Phobius"/>
    </source>
</evidence>
<dbReference type="Gene3D" id="1.10.1760.20">
    <property type="match status" value="1"/>
</dbReference>
<dbReference type="Proteomes" id="UP000027946">
    <property type="component" value="Unassembled WGS sequence"/>
</dbReference>
<evidence type="ECO:0000313" key="3">
    <source>
        <dbReference type="Proteomes" id="UP000027946"/>
    </source>
</evidence>
<evidence type="ECO:0000313" key="2">
    <source>
        <dbReference type="EMBL" id="KDR95754.1"/>
    </source>
</evidence>
<comment type="caution">
    <text evidence="2">The sequence shown here is derived from an EMBL/GenBank/DDBJ whole genome shotgun (WGS) entry which is preliminary data.</text>
</comment>
<dbReference type="STRING" id="1121324.CLIT_10c04810"/>
<feature type="transmembrane region" description="Helical" evidence="1">
    <location>
        <begin position="155"/>
        <end position="174"/>
    </location>
</feature>
<name>A0A069RFE5_PEPLI</name>
<keyword evidence="3" id="KW-1185">Reference proteome</keyword>
<reference evidence="2 3" key="1">
    <citation type="submission" date="2014-03" db="EMBL/GenBank/DDBJ databases">
        <title>Genome sequence of Clostridium litorale W6, DSM 5388.</title>
        <authorList>
            <person name="Poehlein A."/>
            <person name="Jagirdar A."/>
            <person name="Khonsari B."/>
            <person name="Chibani C.M."/>
            <person name="Gutierrez Gutierrez D.A."/>
            <person name="Davydova E."/>
            <person name="Alghaithi H.S."/>
            <person name="Nair K.P."/>
            <person name="Dhamotharan K."/>
            <person name="Chandran L."/>
            <person name="G W."/>
            <person name="Daniel R."/>
        </authorList>
    </citation>
    <scope>NUCLEOTIDE SEQUENCE [LARGE SCALE GENOMIC DNA]</scope>
    <source>
        <strain evidence="2 3">W6</strain>
    </source>
</reference>
<organism evidence="2 3">
    <name type="scientific">Peptoclostridium litorale DSM 5388</name>
    <dbReference type="NCBI Taxonomy" id="1121324"/>
    <lineage>
        <taxon>Bacteria</taxon>
        <taxon>Bacillati</taxon>
        <taxon>Bacillota</taxon>
        <taxon>Clostridia</taxon>
        <taxon>Peptostreptococcales</taxon>
        <taxon>Peptoclostridiaceae</taxon>
        <taxon>Peptoclostridium</taxon>
    </lineage>
</organism>
<keyword evidence="1" id="KW-0472">Membrane</keyword>
<keyword evidence="1" id="KW-1133">Transmembrane helix</keyword>
<sequence>MKKKNYFIGAVFLIGLLLNIGTELGKIYWALPQIISSNIVGTVIMGAVGGPLWGGIGASASNQILANTGMGNPEMNIFFIVKMLEGIVVGFLGRIRKFDMITALLCAAVLALIVPFAGSVLAAYKFSNEEGEGLAYVAGVISSGGAKYVDMLGGRFIQLFSNYGFSCMVALPVVKMINKLLEDKQPL</sequence>
<dbReference type="EMBL" id="JJMM01000010">
    <property type="protein sequence ID" value="KDR95754.1"/>
    <property type="molecule type" value="Genomic_DNA"/>
</dbReference>
<keyword evidence="1" id="KW-0812">Transmembrane</keyword>
<dbReference type="OrthoDB" id="9766854at2"/>
<dbReference type="RefSeq" id="WP_038264279.1">
    <property type="nucleotide sequence ID" value="NZ_FSRH01000011.1"/>
</dbReference>
<gene>
    <name evidence="2" type="ORF">CLIT_10c04810</name>
</gene>
<feature type="transmembrane region" description="Helical" evidence="1">
    <location>
        <begin position="101"/>
        <end position="124"/>
    </location>
</feature>
<proteinExistence type="predicted"/>
<protein>
    <recommendedName>
        <fullName evidence="4">ECF transporter S component</fullName>
    </recommendedName>
</protein>
<evidence type="ECO:0008006" key="4">
    <source>
        <dbReference type="Google" id="ProtNLM"/>
    </source>
</evidence>
<accession>A0A069RFE5</accession>